<evidence type="ECO:0000256" key="15">
    <source>
        <dbReference type="SAM" id="MobiDB-lite"/>
    </source>
</evidence>
<evidence type="ECO:0000256" key="12">
    <source>
        <dbReference type="PROSITE-ProRule" id="PRU00472"/>
    </source>
</evidence>
<evidence type="ECO:0000313" key="19">
    <source>
        <dbReference type="EMBL" id="KAL3869515.1"/>
    </source>
</evidence>
<dbReference type="SMART" id="SM00440">
    <property type="entry name" value="ZnF_C2C2"/>
    <property type="match status" value="1"/>
</dbReference>
<dbReference type="PROSITE" id="PS51133">
    <property type="entry name" value="ZF_TFIIS_2"/>
    <property type="match status" value="1"/>
</dbReference>
<dbReference type="InterPro" id="IPR035100">
    <property type="entry name" value="TF_IIS-typ"/>
</dbReference>
<dbReference type="InterPro" id="IPR036575">
    <property type="entry name" value="TFIIS_cen_dom_sf"/>
</dbReference>
<keyword evidence="9 14" id="KW-0804">Transcription</keyword>
<evidence type="ECO:0000259" key="16">
    <source>
        <dbReference type="PROSITE" id="PS51133"/>
    </source>
</evidence>
<evidence type="ECO:0000256" key="13">
    <source>
        <dbReference type="PROSITE-ProRule" id="PRU00649"/>
    </source>
</evidence>
<dbReference type="Pfam" id="PF01096">
    <property type="entry name" value="Zn_ribbon_TFIIS"/>
    <property type="match status" value="1"/>
</dbReference>
<evidence type="ECO:0000256" key="2">
    <source>
        <dbReference type="ARBA" id="ARBA00009647"/>
    </source>
</evidence>
<dbReference type="GO" id="GO:0008270">
    <property type="term" value="F:zinc ion binding"/>
    <property type="evidence" value="ECO:0007669"/>
    <property type="project" value="UniProtKB-UniRule"/>
</dbReference>
<dbReference type="NCBIfam" id="TIGR01385">
    <property type="entry name" value="TFSII"/>
    <property type="match status" value="1"/>
</dbReference>
<dbReference type="PANTHER" id="PTHR11477">
    <property type="entry name" value="TRANSCRIPTION FACTOR S-II ZINC FINGER DOMAIN-CONTAINING PROTEIN"/>
    <property type="match status" value="1"/>
</dbReference>
<dbReference type="PROSITE" id="PS00466">
    <property type="entry name" value="ZF_TFIIS_1"/>
    <property type="match status" value="1"/>
</dbReference>
<dbReference type="PROSITE" id="PS51321">
    <property type="entry name" value="TFIIS_CENTRAL"/>
    <property type="match status" value="1"/>
</dbReference>
<comment type="similarity">
    <text evidence="2 14">Belongs to the TFS-II family.</text>
</comment>
<keyword evidence="3" id="KW-0597">Phosphoprotein</keyword>
<dbReference type="FunFam" id="1.20.930.10:FF:000002">
    <property type="entry name" value="Transcription elongation factor A (SII), 1"/>
    <property type="match status" value="1"/>
</dbReference>
<proteinExistence type="inferred from homology"/>
<feature type="compositionally biased region" description="Polar residues" evidence="15">
    <location>
        <begin position="117"/>
        <end position="137"/>
    </location>
</feature>
<dbReference type="InterPro" id="IPR006289">
    <property type="entry name" value="TFSII"/>
</dbReference>
<comment type="subcellular location">
    <subcellularLocation>
        <location evidence="1 13 14">Nucleus</location>
    </subcellularLocation>
</comment>
<sequence length="304" mass="33887">MKMANADEVFKIGKKLEKMISSNTADHGSTADLLKALQDMPMNLDVLQKTRIGMTVNNIRKASTKDENITLAKSLIKSWKKLLPADGPTSNSNSKGSSKKDSKNSEKNGRDVDTSEGENSNSNSQLEKPATATTSVSDVGDPVRMKCRELIITALKPNGGDFETKYTPEEVGPLLEEAIFQEFKNTDMKYKNRVRSRIANLKDSKNPRLRENVLLGLITPQKLAKMTAEEMASDEMKHLRAKYTKEAIDDHQMAKSGGTVTDLFKCGKCRKTNCTYNQVQTRSADEPMTTFVLCNECGNRWKFC</sequence>
<feature type="compositionally biased region" description="Basic and acidic residues" evidence="15">
    <location>
        <begin position="98"/>
        <end position="113"/>
    </location>
</feature>
<dbReference type="AlphaFoldDB" id="A0ABD3WAD4"/>
<keyword evidence="4 14" id="KW-0479">Metal-binding</keyword>
<keyword evidence="5 12" id="KW-0863">Zinc-finger</keyword>
<dbReference type="Proteomes" id="UP001634394">
    <property type="component" value="Unassembled WGS sequence"/>
</dbReference>
<reference evidence="19 20" key="1">
    <citation type="submission" date="2024-11" db="EMBL/GenBank/DDBJ databases">
        <title>Chromosome-level genome assembly of the freshwater bivalve Anodonta woodiana.</title>
        <authorList>
            <person name="Chen X."/>
        </authorList>
    </citation>
    <scope>NUCLEOTIDE SEQUENCE [LARGE SCALE GENOMIC DNA]</scope>
    <source>
        <strain evidence="19">MN2024</strain>
        <tissue evidence="19">Gills</tissue>
    </source>
</reference>
<dbReference type="Gene3D" id="1.10.472.30">
    <property type="entry name" value="Transcription elongation factor S-II, central domain"/>
    <property type="match status" value="1"/>
</dbReference>
<evidence type="ECO:0000256" key="4">
    <source>
        <dbReference type="ARBA" id="ARBA00022723"/>
    </source>
</evidence>
<dbReference type="GO" id="GO:0005634">
    <property type="term" value="C:nucleus"/>
    <property type="evidence" value="ECO:0007669"/>
    <property type="project" value="UniProtKB-SubCell"/>
</dbReference>
<dbReference type="GO" id="GO:0003677">
    <property type="term" value="F:DNA binding"/>
    <property type="evidence" value="ECO:0007669"/>
    <property type="project" value="UniProtKB-KW"/>
</dbReference>
<dbReference type="CDD" id="cd00183">
    <property type="entry name" value="TFIIS_I"/>
    <property type="match status" value="1"/>
</dbReference>
<dbReference type="EMBL" id="JBJQND010000008">
    <property type="protein sequence ID" value="KAL3869515.1"/>
    <property type="molecule type" value="Genomic_DNA"/>
</dbReference>
<keyword evidence="10 13" id="KW-0539">Nucleus</keyword>
<evidence type="ECO:0000256" key="11">
    <source>
        <dbReference type="ARBA" id="ARBA00025408"/>
    </source>
</evidence>
<dbReference type="PROSITE" id="PS51319">
    <property type="entry name" value="TFIIS_N"/>
    <property type="match status" value="1"/>
</dbReference>
<evidence type="ECO:0000256" key="6">
    <source>
        <dbReference type="ARBA" id="ARBA00022833"/>
    </source>
</evidence>
<organism evidence="19 20">
    <name type="scientific">Sinanodonta woodiana</name>
    <name type="common">Chinese pond mussel</name>
    <name type="synonym">Anodonta woodiana</name>
    <dbReference type="NCBI Taxonomy" id="1069815"/>
    <lineage>
        <taxon>Eukaryota</taxon>
        <taxon>Metazoa</taxon>
        <taxon>Spiralia</taxon>
        <taxon>Lophotrochozoa</taxon>
        <taxon>Mollusca</taxon>
        <taxon>Bivalvia</taxon>
        <taxon>Autobranchia</taxon>
        <taxon>Heteroconchia</taxon>
        <taxon>Palaeoheterodonta</taxon>
        <taxon>Unionida</taxon>
        <taxon>Unionoidea</taxon>
        <taxon>Unionidae</taxon>
        <taxon>Unioninae</taxon>
        <taxon>Sinanodonta</taxon>
    </lineage>
</organism>
<name>A0ABD3WAD4_SINWO</name>
<keyword evidence="7 14" id="KW-0805">Transcription regulation</keyword>
<dbReference type="PANTHER" id="PTHR11477:SF0">
    <property type="entry name" value="IP08861P-RELATED"/>
    <property type="match status" value="1"/>
</dbReference>
<dbReference type="SUPFAM" id="SSF47676">
    <property type="entry name" value="Conserved domain common to transcription factors TFIIS, elongin A, CRSP70"/>
    <property type="match status" value="1"/>
</dbReference>
<feature type="region of interest" description="Disordered" evidence="15">
    <location>
        <begin position="83"/>
        <end position="139"/>
    </location>
</feature>
<evidence type="ECO:0000259" key="17">
    <source>
        <dbReference type="PROSITE" id="PS51319"/>
    </source>
</evidence>
<dbReference type="CDD" id="cd13749">
    <property type="entry name" value="Zn-ribbon_TFIIS"/>
    <property type="match status" value="1"/>
</dbReference>
<dbReference type="Gene3D" id="1.20.930.10">
    <property type="entry name" value="Conserved domain common to transcription factors TFIIS, elongin A, CRSP70"/>
    <property type="match status" value="1"/>
</dbReference>
<dbReference type="InterPro" id="IPR001222">
    <property type="entry name" value="Znf_TFIIS"/>
</dbReference>
<evidence type="ECO:0000313" key="20">
    <source>
        <dbReference type="Proteomes" id="UP001634394"/>
    </source>
</evidence>
<keyword evidence="6 14" id="KW-0862">Zinc</keyword>
<keyword evidence="20" id="KW-1185">Reference proteome</keyword>
<dbReference type="Pfam" id="PF08711">
    <property type="entry name" value="Med26"/>
    <property type="match status" value="1"/>
</dbReference>
<evidence type="ECO:0000256" key="8">
    <source>
        <dbReference type="ARBA" id="ARBA00023125"/>
    </source>
</evidence>
<protein>
    <recommendedName>
        <fullName evidence="14">Transcription elongation factor</fullName>
    </recommendedName>
</protein>
<dbReference type="Gene3D" id="2.20.25.10">
    <property type="match status" value="1"/>
</dbReference>
<comment type="caution">
    <text evidence="19">The sequence shown here is derived from an EMBL/GenBank/DDBJ whole genome shotgun (WGS) entry which is preliminary data.</text>
</comment>
<evidence type="ECO:0000256" key="9">
    <source>
        <dbReference type="ARBA" id="ARBA00023163"/>
    </source>
</evidence>
<dbReference type="GO" id="GO:0006351">
    <property type="term" value="P:DNA-templated transcription"/>
    <property type="evidence" value="ECO:0007669"/>
    <property type="project" value="UniProtKB-UniRule"/>
</dbReference>
<evidence type="ECO:0000256" key="5">
    <source>
        <dbReference type="ARBA" id="ARBA00022771"/>
    </source>
</evidence>
<accession>A0ABD3WAD4</accession>
<dbReference type="InterPro" id="IPR017923">
    <property type="entry name" value="TFIIS_N"/>
</dbReference>
<dbReference type="SUPFAM" id="SSF46942">
    <property type="entry name" value="Elongation factor TFIIS domain 2"/>
    <property type="match status" value="1"/>
</dbReference>
<evidence type="ECO:0000256" key="7">
    <source>
        <dbReference type="ARBA" id="ARBA00023015"/>
    </source>
</evidence>
<dbReference type="Pfam" id="PF07500">
    <property type="entry name" value="TFIIS_M"/>
    <property type="match status" value="1"/>
</dbReference>
<evidence type="ECO:0000256" key="1">
    <source>
        <dbReference type="ARBA" id="ARBA00004123"/>
    </source>
</evidence>
<dbReference type="SMART" id="SM00509">
    <property type="entry name" value="TFS2N"/>
    <property type="match status" value="1"/>
</dbReference>
<feature type="domain" description="TFIIS central" evidence="18">
    <location>
        <begin position="143"/>
        <end position="259"/>
    </location>
</feature>
<dbReference type="InterPro" id="IPR035441">
    <property type="entry name" value="TFIIS/LEDGF_dom_sf"/>
</dbReference>
<keyword evidence="8 14" id="KW-0238">DNA-binding</keyword>
<comment type="function">
    <text evidence="11">Necessary for efficient RNA polymerase II transcription elongation past template-encoded arresting sites. The arresting sites in DNA have the property of trapping a certain fraction of elongating RNA polymerases that pass through, resulting in locked ternary complexes. Cleavage of the nascent transcript by S-II allows the resumption of elongation from the new 3'-terminus.</text>
</comment>
<feature type="domain" description="TFIIS N-terminal" evidence="17">
    <location>
        <begin position="7"/>
        <end position="86"/>
    </location>
</feature>
<evidence type="ECO:0000259" key="18">
    <source>
        <dbReference type="PROSITE" id="PS51321"/>
    </source>
</evidence>
<dbReference type="InterPro" id="IPR003617">
    <property type="entry name" value="TFIIS/CRSP70_N_sub"/>
</dbReference>
<dbReference type="SUPFAM" id="SSF57783">
    <property type="entry name" value="Zinc beta-ribbon"/>
    <property type="match status" value="1"/>
</dbReference>
<dbReference type="FunFam" id="2.20.25.10:FF:000001">
    <property type="entry name" value="Probable Transcription elongation factor S-II"/>
    <property type="match status" value="1"/>
</dbReference>
<dbReference type="InterPro" id="IPR003618">
    <property type="entry name" value="TFIIS_cen_dom"/>
</dbReference>
<evidence type="ECO:0000256" key="10">
    <source>
        <dbReference type="ARBA" id="ARBA00023242"/>
    </source>
</evidence>
<evidence type="ECO:0000256" key="14">
    <source>
        <dbReference type="RuleBase" id="RU368078"/>
    </source>
</evidence>
<feature type="domain" description="TFIIS-type" evidence="16">
    <location>
        <begin position="262"/>
        <end position="302"/>
    </location>
</feature>
<dbReference type="SMART" id="SM00510">
    <property type="entry name" value="TFS2M"/>
    <property type="match status" value="1"/>
</dbReference>
<evidence type="ECO:0000256" key="3">
    <source>
        <dbReference type="ARBA" id="ARBA00022553"/>
    </source>
</evidence>
<dbReference type="PIRSF" id="PIRSF006704">
    <property type="entry name" value="TF_IIS"/>
    <property type="match status" value="1"/>
</dbReference>
<gene>
    <name evidence="19" type="ORF">ACJMK2_042186</name>
</gene>